<protein>
    <recommendedName>
        <fullName evidence="3">Alpha/beta hydrolase</fullName>
    </recommendedName>
</protein>
<sequence>MSYEYVVVPAGVVASAVEVPSYFRSQQGRPVDDDLRIVVLTGLAAWNATIPASRRHAAVRIEAAGAAVRVTAADDLDRRRSRGSAVDYAAGPVRQLLEDLITGFDYEIYDGQQRTLTPAPEFRVVDVDIGGERSYRSMTKTQVFSWIPKLAELASTPFLIVSRADDRETFIQTYRDAPTNYTLEIHDSAHTDHFFAAAFSDPRLVAQMIWEWANDDWSTLDRVEWIREGK</sequence>
<dbReference type="Proteomes" id="UP001611415">
    <property type="component" value="Unassembled WGS sequence"/>
</dbReference>
<accession>A0ABW7WZC1</accession>
<evidence type="ECO:0008006" key="3">
    <source>
        <dbReference type="Google" id="ProtNLM"/>
    </source>
</evidence>
<name>A0ABW7WZC1_9NOCA</name>
<organism evidence="1 2">
    <name type="scientific">Nocardia xishanensis</name>
    <dbReference type="NCBI Taxonomy" id="238964"/>
    <lineage>
        <taxon>Bacteria</taxon>
        <taxon>Bacillati</taxon>
        <taxon>Actinomycetota</taxon>
        <taxon>Actinomycetes</taxon>
        <taxon>Mycobacteriales</taxon>
        <taxon>Nocardiaceae</taxon>
        <taxon>Nocardia</taxon>
    </lineage>
</organism>
<dbReference type="RefSeq" id="WP_397092599.1">
    <property type="nucleotide sequence ID" value="NZ_JBIRYO010000007.1"/>
</dbReference>
<comment type="caution">
    <text evidence="1">The sequence shown here is derived from an EMBL/GenBank/DDBJ whole genome shotgun (WGS) entry which is preliminary data.</text>
</comment>
<reference evidence="1 2" key="1">
    <citation type="submission" date="2024-10" db="EMBL/GenBank/DDBJ databases">
        <title>The Natural Products Discovery Center: Release of the First 8490 Sequenced Strains for Exploring Actinobacteria Biosynthetic Diversity.</title>
        <authorList>
            <person name="Kalkreuter E."/>
            <person name="Kautsar S.A."/>
            <person name="Yang D."/>
            <person name="Bader C.D."/>
            <person name="Teijaro C.N."/>
            <person name="Fluegel L."/>
            <person name="Davis C.M."/>
            <person name="Simpson J.R."/>
            <person name="Lauterbach L."/>
            <person name="Steele A.D."/>
            <person name="Gui C."/>
            <person name="Meng S."/>
            <person name="Li G."/>
            <person name="Viehrig K."/>
            <person name="Ye F."/>
            <person name="Su P."/>
            <person name="Kiefer A.F."/>
            <person name="Nichols A."/>
            <person name="Cepeda A.J."/>
            <person name="Yan W."/>
            <person name="Fan B."/>
            <person name="Jiang Y."/>
            <person name="Adhikari A."/>
            <person name="Zheng C.-J."/>
            <person name="Schuster L."/>
            <person name="Cowan T.M."/>
            <person name="Smanski M.J."/>
            <person name="Chevrette M.G."/>
            <person name="De Carvalho L.P.S."/>
            <person name="Shen B."/>
        </authorList>
    </citation>
    <scope>NUCLEOTIDE SEQUENCE [LARGE SCALE GENOMIC DNA]</scope>
    <source>
        <strain evidence="1 2">NPDC019275</strain>
    </source>
</reference>
<evidence type="ECO:0000313" key="1">
    <source>
        <dbReference type="EMBL" id="MFI2474198.1"/>
    </source>
</evidence>
<evidence type="ECO:0000313" key="2">
    <source>
        <dbReference type="Proteomes" id="UP001611415"/>
    </source>
</evidence>
<dbReference type="EMBL" id="JBIRYO010000007">
    <property type="protein sequence ID" value="MFI2474198.1"/>
    <property type="molecule type" value="Genomic_DNA"/>
</dbReference>
<keyword evidence="2" id="KW-1185">Reference proteome</keyword>
<proteinExistence type="predicted"/>
<gene>
    <name evidence="1" type="ORF">ACH49W_12550</name>
</gene>